<keyword evidence="4" id="KW-1185">Reference proteome</keyword>
<comment type="caution">
    <text evidence="1">The sequence shown here is derived from an EMBL/GenBank/DDBJ whole genome shotgun (WGS) entry which is preliminary data.</text>
</comment>
<protein>
    <submittedName>
        <fullName evidence="1">Uncharacterized protein</fullName>
    </submittedName>
</protein>
<reference evidence="1 3" key="1">
    <citation type="submission" date="2017-11" db="EMBL/GenBank/DDBJ databases">
        <title>Comparitive Functional Genomics of Dry Heat Resistant strains isolated from the Viking Spacecraft.</title>
        <authorList>
            <person name="Seuylemezian A."/>
            <person name="Cooper K."/>
            <person name="Vaishampayan P."/>
        </authorList>
    </citation>
    <scope>NUCLEOTIDE SEQUENCE [LARGE SCALE GENOMIC DNA]</scope>
    <source>
        <strain evidence="1 3">M4.6</strain>
    </source>
</reference>
<organism evidence="1 3">
    <name type="scientific">Bacillus canaveralius</name>
    <dbReference type="NCBI Taxonomy" id="1403243"/>
    <lineage>
        <taxon>Bacteria</taxon>
        <taxon>Bacillati</taxon>
        <taxon>Bacillota</taxon>
        <taxon>Bacilli</taxon>
        <taxon>Bacillales</taxon>
        <taxon>Bacillaceae</taxon>
        <taxon>Bacillus</taxon>
    </lineage>
</organism>
<evidence type="ECO:0000313" key="3">
    <source>
        <dbReference type="Proteomes" id="UP000234951"/>
    </source>
</evidence>
<dbReference type="Proteomes" id="UP000234951">
    <property type="component" value="Unassembled WGS sequence"/>
</dbReference>
<evidence type="ECO:0000313" key="4">
    <source>
        <dbReference type="Proteomes" id="UP000235114"/>
    </source>
</evidence>
<gene>
    <name evidence="1" type="ORF">CU635_16945</name>
    <name evidence="2" type="ORF">CVD25_08425</name>
</gene>
<reference evidence="2 4" key="2">
    <citation type="submission" date="2017-12" db="EMBL/GenBank/DDBJ databases">
        <title>Comparative Functional Genomics of Dry Heat Resistant strains isolated from the Viking Spacecraft.</title>
        <authorList>
            <person name="Seuylemezian A."/>
            <person name="Cooper K."/>
            <person name="Vaishampayan P."/>
        </authorList>
    </citation>
    <scope>NUCLEOTIDE SEQUENCE [LARGE SCALE GENOMIC DNA]</scope>
    <source>
        <strain evidence="2 4">ATCC 29669</strain>
    </source>
</reference>
<proteinExistence type="predicted"/>
<accession>A0A2N5GIJ3</accession>
<dbReference type="AlphaFoldDB" id="A0A2N5GIJ3"/>
<dbReference type="RefSeq" id="WP_101578567.1">
    <property type="nucleotide sequence ID" value="NZ_PGVA01000044.1"/>
</dbReference>
<dbReference type="Proteomes" id="UP000235114">
    <property type="component" value="Unassembled WGS sequence"/>
</dbReference>
<evidence type="ECO:0000313" key="2">
    <source>
        <dbReference type="EMBL" id="PLR98382.1"/>
    </source>
</evidence>
<name>A0A2N5GIJ3_9BACI</name>
<dbReference type="EMBL" id="PGVD01000022">
    <property type="protein sequence ID" value="PLR98382.1"/>
    <property type="molecule type" value="Genomic_DNA"/>
</dbReference>
<sequence length="74" mass="9533">MWYEDDKHDKKDYDDYDKKHHYDYDKKHYDVKYFDLEVYFDHDHDYPCKPKKKYPKQKKKLICKFVKDDHYDTD</sequence>
<dbReference type="EMBL" id="PGVA01000044">
    <property type="protein sequence ID" value="PLR80740.1"/>
    <property type="molecule type" value="Genomic_DNA"/>
</dbReference>
<evidence type="ECO:0000313" key="1">
    <source>
        <dbReference type="EMBL" id="PLR80740.1"/>
    </source>
</evidence>